<accession>A0AAD8NJ52</accession>
<evidence type="ECO:0000256" key="1">
    <source>
        <dbReference type="SAM" id="Phobius"/>
    </source>
</evidence>
<keyword evidence="1" id="KW-0812">Transmembrane</keyword>
<feature type="transmembrane region" description="Helical" evidence="1">
    <location>
        <begin position="167"/>
        <end position="190"/>
    </location>
</feature>
<evidence type="ECO:0000313" key="3">
    <source>
        <dbReference type="Proteomes" id="UP001229421"/>
    </source>
</evidence>
<organism evidence="2 3">
    <name type="scientific">Tagetes erecta</name>
    <name type="common">African marigold</name>
    <dbReference type="NCBI Taxonomy" id="13708"/>
    <lineage>
        <taxon>Eukaryota</taxon>
        <taxon>Viridiplantae</taxon>
        <taxon>Streptophyta</taxon>
        <taxon>Embryophyta</taxon>
        <taxon>Tracheophyta</taxon>
        <taxon>Spermatophyta</taxon>
        <taxon>Magnoliopsida</taxon>
        <taxon>eudicotyledons</taxon>
        <taxon>Gunneridae</taxon>
        <taxon>Pentapetalae</taxon>
        <taxon>asterids</taxon>
        <taxon>campanulids</taxon>
        <taxon>Asterales</taxon>
        <taxon>Asteraceae</taxon>
        <taxon>Asteroideae</taxon>
        <taxon>Heliantheae alliance</taxon>
        <taxon>Tageteae</taxon>
        <taxon>Tagetes</taxon>
    </lineage>
</organism>
<sequence>MLLRYHVMGTWCFGVLLVVDVFGSGVLGKYVVPVSMPVVFSARLLEAEFCLLAATDASDDVLSFVASYFCFFVAGCSSLVPIVASYDTFFVGSGWLMEPISGSRAWFVVLVLLLVVFSFGLVIMALPCGSWILLSTKVLFYVEFSSVVMDTNWCFGFIAWLSGVTGAFVAGLDITVCSCAGLLLSSSALFHSVSIASVLHIKHDVWHHGWFEIRCSSYIHLASWPAHQLV</sequence>
<keyword evidence="1" id="KW-0472">Membrane</keyword>
<name>A0AAD8NJ52_TARER</name>
<dbReference type="EMBL" id="JAUHHV010000010">
    <property type="protein sequence ID" value="KAK1411574.1"/>
    <property type="molecule type" value="Genomic_DNA"/>
</dbReference>
<evidence type="ECO:0000313" key="2">
    <source>
        <dbReference type="EMBL" id="KAK1411574.1"/>
    </source>
</evidence>
<evidence type="ECO:0008006" key="4">
    <source>
        <dbReference type="Google" id="ProtNLM"/>
    </source>
</evidence>
<dbReference type="AlphaFoldDB" id="A0AAD8NJ52"/>
<feature type="transmembrane region" description="Helical" evidence="1">
    <location>
        <begin position="61"/>
        <end position="84"/>
    </location>
</feature>
<gene>
    <name evidence="2" type="ORF">QVD17_38124</name>
</gene>
<protein>
    <recommendedName>
        <fullName evidence="4">Transmembrane protein</fullName>
    </recommendedName>
</protein>
<proteinExistence type="predicted"/>
<comment type="caution">
    <text evidence="2">The sequence shown here is derived from an EMBL/GenBank/DDBJ whole genome shotgun (WGS) entry which is preliminary data.</text>
</comment>
<dbReference type="Proteomes" id="UP001229421">
    <property type="component" value="Unassembled WGS sequence"/>
</dbReference>
<keyword evidence="3" id="KW-1185">Reference proteome</keyword>
<feature type="transmembrane region" description="Helical" evidence="1">
    <location>
        <begin position="104"/>
        <end position="126"/>
    </location>
</feature>
<reference evidence="2" key="1">
    <citation type="journal article" date="2023" name="bioRxiv">
        <title>Improved chromosome-level genome assembly for marigold (Tagetes erecta).</title>
        <authorList>
            <person name="Jiang F."/>
            <person name="Yuan L."/>
            <person name="Wang S."/>
            <person name="Wang H."/>
            <person name="Xu D."/>
            <person name="Wang A."/>
            <person name="Fan W."/>
        </authorList>
    </citation>
    <scope>NUCLEOTIDE SEQUENCE</scope>
    <source>
        <strain evidence="2">WSJ</strain>
        <tissue evidence="2">Leaf</tissue>
    </source>
</reference>
<keyword evidence="1" id="KW-1133">Transmembrane helix</keyword>
<feature type="transmembrane region" description="Helical" evidence="1">
    <location>
        <begin position="7"/>
        <end position="28"/>
    </location>
</feature>